<dbReference type="Pfam" id="PF00698">
    <property type="entry name" value="Acyl_transf_1"/>
    <property type="match status" value="1"/>
</dbReference>
<keyword evidence="2 4" id="KW-0012">Acyltransferase</keyword>
<dbReference type="GO" id="GO:0005829">
    <property type="term" value="C:cytosol"/>
    <property type="evidence" value="ECO:0007669"/>
    <property type="project" value="TreeGrafter"/>
</dbReference>
<evidence type="ECO:0000256" key="1">
    <source>
        <dbReference type="ARBA" id="ARBA00022679"/>
    </source>
</evidence>
<dbReference type="Proteomes" id="UP000191554">
    <property type="component" value="Unassembled WGS sequence"/>
</dbReference>
<dbReference type="FunFam" id="3.30.70.250:FF:000001">
    <property type="entry name" value="Malonyl CoA-acyl carrier protein transacylase"/>
    <property type="match status" value="1"/>
</dbReference>
<dbReference type="InterPro" id="IPR014043">
    <property type="entry name" value="Acyl_transferase_dom"/>
</dbReference>
<protein>
    <recommendedName>
        <fullName evidence="4">Malonyl CoA-acyl carrier protein transacylase</fullName>
        <ecNumber evidence="4">2.3.1.39</ecNumber>
    </recommendedName>
</protein>
<evidence type="ECO:0000256" key="2">
    <source>
        <dbReference type="ARBA" id="ARBA00023315"/>
    </source>
</evidence>
<proteinExistence type="inferred from homology"/>
<accession>A0A1V4SHH7</accession>
<feature type="domain" description="Malonyl-CoA:ACP transacylase (MAT)" evidence="6">
    <location>
        <begin position="7"/>
        <end position="305"/>
    </location>
</feature>
<dbReference type="InterPro" id="IPR001227">
    <property type="entry name" value="Ac_transferase_dom_sf"/>
</dbReference>
<dbReference type="PANTHER" id="PTHR42681:SF1">
    <property type="entry name" value="MALONYL-COA-ACYL CARRIER PROTEIN TRANSACYLASE, MITOCHONDRIAL"/>
    <property type="match status" value="1"/>
</dbReference>
<dbReference type="InterPro" id="IPR004410">
    <property type="entry name" value="Malonyl_CoA-ACP_transAc_FabD"/>
</dbReference>
<dbReference type="SUPFAM" id="SSF52151">
    <property type="entry name" value="FabD/lysophospholipase-like"/>
    <property type="match status" value="1"/>
</dbReference>
<dbReference type="InterPro" id="IPR050858">
    <property type="entry name" value="Mal-CoA-ACP_Trans/PKS_FabD"/>
</dbReference>
<dbReference type="SUPFAM" id="SSF55048">
    <property type="entry name" value="Probable ACP-binding domain of malonyl-CoA ACP transacylase"/>
    <property type="match status" value="1"/>
</dbReference>
<evidence type="ECO:0000256" key="3">
    <source>
        <dbReference type="ARBA" id="ARBA00048462"/>
    </source>
</evidence>
<evidence type="ECO:0000256" key="4">
    <source>
        <dbReference type="PIRNR" id="PIRNR000446"/>
    </source>
</evidence>
<comment type="caution">
    <text evidence="7">The sequence shown here is derived from an EMBL/GenBank/DDBJ whole genome shotgun (WGS) entry which is preliminary data.</text>
</comment>
<dbReference type="EMBL" id="MZGX01000020">
    <property type="protein sequence ID" value="OPX43203.1"/>
    <property type="molecule type" value="Genomic_DNA"/>
</dbReference>
<dbReference type="STRING" id="48256.CLHUN_29530"/>
<comment type="similarity">
    <text evidence="4">Belongs to the fabD family.</text>
</comment>
<dbReference type="EC" id="2.3.1.39" evidence="4"/>
<evidence type="ECO:0000313" key="7">
    <source>
        <dbReference type="EMBL" id="OPX43203.1"/>
    </source>
</evidence>
<sequence length="311" mass="32989">MGKLAFIFPGQGAQYVGMGKDIAAEYKSADAIYEEASEALGFDIKEMIFNGNDETLKITENTQPTIVTTSVACMQPLLEKGIKPDFVAGLSLGEYAAHVAAGTFSFKDAVALVRKRGKFMQEAVPVGVGAMSAIIGLDNEAVIESCKEASSLGVCAPANFNCPGQLAIAGDVAAVEKANEICKAKGAKRAMMLAVSAPFHCSLLKPAGEKLAEELDKVTVNDIKIPVVVNVTAESVTAKEQVKATLVDQVSNSVLWENCVKTMLEQGVDTFVEIGPGKVLSGFVKKINKDVRVLNVENLDSLNATLEELTR</sequence>
<reference evidence="7 8" key="1">
    <citation type="submission" date="2017-03" db="EMBL/GenBank/DDBJ databases">
        <title>Genome sequence of Clostridium hungatei DSM 14427.</title>
        <authorList>
            <person name="Poehlein A."/>
            <person name="Daniel R."/>
        </authorList>
    </citation>
    <scope>NUCLEOTIDE SEQUENCE [LARGE SCALE GENOMIC DNA]</scope>
    <source>
        <strain evidence="7 8">DSM 14427</strain>
    </source>
</reference>
<dbReference type="InterPro" id="IPR016035">
    <property type="entry name" value="Acyl_Trfase/lysoPLipase"/>
</dbReference>
<comment type="catalytic activity">
    <reaction evidence="3 4">
        <text>holo-[ACP] + malonyl-CoA = malonyl-[ACP] + CoA</text>
        <dbReference type="Rhea" id="RHEA:41792"/>
        <dbReference type="Rhea" id="RHEA-COMP:9623"/>
        <dbReference type="Rhea" id="RHEA-COMP:9685"/>
        <dbReference type="ChEBI" id="CHEBI:57287"/>
        <dbReference type="ChEBI" id="CHEBI:57384"/>
        <dbReference type="ChEBI" id="CHEBI:64479"/>
        <dbReference type="ChEBI" id="CHEBI:78449"/>
        <dbReference type="EC" id="2.3.1.39"/>
    </reaction>
</comment>
<evidence type="ECO:0000256" key="5">
    <source>
        <dbReference type="PIRSR" id="PIRSR000446-1"/>
    </source>
</evidence>
<dbReference type="GO" id="GO:0004314">
    <property type="term" value="F:[acyl-carrier-protein] S-malonyltransferase activity"/>
    <property type="evidence" value="ECO:0007669"/>
    <property type="project" value="UniProtKB-EC"/>
</dbReference>
<dbReference type="Gene3D" id="3.30.70.250">
    <property type="entry name" value="Malonyl-CoA ACP transacylase, ACP-binding"/>
    <property type="match status" value="1"/>
</dbReference>
<dbReference type="AlphaFoldDB" id="A0A1V4SHH7"/>
<feature type="active site" evidence="5">
    <location>
        <position position="200"/>
    </location>
</feature>
<dbReference type="Gene3D" id="3.40.366.10">
    <property type="entry name" value="Malonyl-Coenzyme A Acyl Carrier Protein, domain 2"/>
    <property type="match status" value="1"/>
</dbReference>
<dbReference type="GO" id="GO:0006633">
    <property type="term" value="P:fatty acid biosynthetic process"/>
    <property type="evidence" value="ECO:0007669"/>
    <property type="project" value="TreeGrafter"/>
</dbReference>
<dbReference type="SMART" id="SM00827">
    <property type="entry name" value="PKS_AT"/>
    <property type="match status" value="1"/>
</dbReference>
<dbReference type="InterPro" id="IPR016036">
    <property type="entry name" value="Malonyl_transacylase_ACP-bd"/>
</dbReference>
<dbReference type="NCBIfam" id="TIGR00128">
    <property type="entry name" value="fabD"/>
    <property type="match status" value="1"/>
</dbReference>
<dbReference type="PANTHER" id="PTHR42681">
    <property type="entry name" value="MALONYL-COA-ACYL CARRIER PROTEIN TRANSACYLASE, MITOCHONDRIAL"/>
    <property type="match status" value="1"/>
</dbReference>
<dbReference type="OrthoDB" id="9805460at2"/>
<evidence type="ECO:0000313" key="8">
    <source>
        <dbReference type="Proteomes" id="UP000191554"/>
    </source>
</evidence>
<organism evidence="7 8">
    <name type="scientific">Ruminiclostridium hungatei</name>
    <name type="common">Clostridium hungatei</name>
    <dbReference type="NCBI Taxonomy" id="48256"/>
    <lineage>
        <taxon>Bacteria</taxon>
        <taxon>Bacillati</taxon>
        <taxon>Bacillota</taxon>
        <taxon>Clostridia</taxon>
        <taxon>Eubacteriales</taxon>
        <taxon>Oscillospiraceae</taxon>
        <taxon>Ruminiclostridium</taxon>
    </lineage>
</organism>
<keyword evidence="1 4" id="KW-0808">Transferase</keyword>
<dbReference type="InterPro" id="IPR024925">
    <property type="entry name" value="Malonyl_CoA-ACP_transAc"/>
</dbReference>
<evidence type="ECO:0000259" key="6">
    <source>
        <dbReference type="SMART" id="SM00827"/>
    </source>
</evidence>
<name>A0A1V4SHH7_RUMHU</name>
<feature type="active site" evidence="5">
    <location>
        <position position="91"/>
    </location>
</feature>
<dbReference type="PIRSF" id="PIRSF000446">
    <property type="entry name" value="Mct"/>
    <property type="match status" value="1"/>
</dbReference>
<gene>
    <name evidence="7" type="primary">fabD</name>
    <name evidence="7" type="ORF">CLHUN_29530</name>
</gene>
<keyword evidence="8" id="KW-1185">Reference proteome</keyword>
<dbReference type="RefSeq" id="WP_080065403.1">
    <property type="nucleotide sequence ID" value="NZ_MZGX01000020.1"/>
</dbReference>